<dbReference type="AlphaFoldDB" id="H2YJI2"/>
<evidence type="ECO:0000313" key="3">
    <source>
        <dbReference type="Ensembl" id="ENSCSAVP00000005481.1"/>
    </source>
</evidence>
<dbReference type="InParanoid" id="H2YJI2"/>
<dbReference type="PANTHER" id="PTHR43092">
    <property type="entry name" value="L-CYSTEINE DESULFHYDRASE"/>
    <property type="match status" value="1"/>
</dbReference>
<dbReference type="STRING" id="51511.ENSCSAVP00000005481"/>
<dbReference type="Ensembl" id="ENSCSAVT00000005554.1">
    <property type="protein sequence ID" value="ENSCSAVP00000005481.1"/>
    <property type="gene ID" value="ENSCSAVG00000003277.1"/>
</dbReference>
<evidence type="ECO:0000313" key="4">
    <source>
        <dbReference type="Proteomes" id="UP000007875"/>
    </source>
</evidence>
<reference evidence="4" key="1">
    <citation type="submission" date="2003-08" db="EMBL/GenBank/DDBJ databases">
        <authorList>
            <person name="Birren B."/>
            <person name="Nusbaum C."/>
            <person name="Abebe A."/>
            <person name="Abouelleil A."/>
            <person name="Adekoya E."/>
            <person name="Ait-zahra M."/>
            <person name="Allen N."/>
            <person name="Allen T."/>
            <person name="An P."/>
            <person name="Anderson M."/>
            <person name="Anderson S."/>
            <person name="Arachchi H."/>
            <person name="Armbruster J."/>
            <person name="Bachantsang P."/>
            <person name="Baldwin J."/>
            <person name="Barry A."/>
            <person name="Bayul T."/>
            <person name="Blitshsteyn B."/>
            <person name="Bloom T."/>
            <person name="Blye J."/>
            <person name="Boguslavskiy L."/>
            <person name="Borowsky M."/>
            <person name="Boukhgalter B."/>
            <person name="Brunache A."/>
            <person name="Butler J."/>
            <person name="Calixte N."/>
            <person name="Calvo S."/>
            <person name="Camarata J."/>
            <person name="Campo K."/>
            <person name="Chang J."/>
            <person name="Cheshatsang Y."/>
            <person name="Citroen M."/>
            <person name="Collymore A."/>
            <person name="Considine T."/>
            <person name="Cook A."/>
            <person name="Cooke P."/>
            <person name="Corum B."/>
            <person name="Cuomo C."/>
            <person name="David R."/>
            <person name="Dawoe T."/>
            <person name="Degray S."/>
            <person name="Dodge S."/>
            <person name="Dooley K."/>
            <person name="Dorje P."/>
            <person name="Dorjee K."/>
            <person name="Dorris L."/>
            <person name="Duffey N."/>
            <person name="Dupes A."/>
            <person name="Elkins T."/>
            <person name="Engels R."/>
            <person name="Erickson J."/>
            <person name="Farina A."/>
            <person name="Faro S."/>
            <person name="Ferreira P."/>
            <person name="Fischer H."/>
            <person name="Fitzgerald M."/>
            <person name="Foley K."/>
            <person name="Gage D."/>
            <person name="Galagan J."/>
            <person name="Gearin G."/>
            <person name="Gnerre S."/>
            <person name="Gnirke A."/>
            <person name="Goyette A."/>
            <person name="Graham J."/>
            <person name="Grandbois E."/>
            <person name="Gyaltsen K."/>
            <person name="Hafez N."/>
            <person name="Hagopian D."/>
            <person name="Hagos B."/>
            <person name="Hall J."/>
            <person name="Hatcher B."/>
            <person name="Heller A."/>
            <person name="Higgins H."/>
            <person name="Honan T."/>
            <person name="Horn A."/>
            <person name="Houde N."/>
            <person name="Hughes L."/>
            <person name="Hulme W."/>
            <person name="Husby E."/>
            <person name="Iliev I."/>
            <person name="Jaffe D."/>
            <person name="Jones C."/>
            <person name="Kamal M."/>
            <person name="Kamat A."/>
            <person name="Kamvysselis M."/>
            <person name="Karlsson E."/>
            <person name="Kells C."/>
            <person name="Kieu A."/>
            <person name="Kisner P."/>
            <person name="Kodira C."/>
            <person name="Kulbokas E."/>
            <person name="Labutti K."/>
            <person name="Lama D."/>
            <person name="Landers T."/>
            <person name="Leger J."/>
            <person name="Levine S."/>
            <person name="Lewis D."/>
            <person name="Lewis T."/>
            <person name="Lindblad-toh K."/>
            <person name="Liu X."/>
            <person name="Lokyitsang T."/>
            <person name="Lokyitsang Y."/>
            <person name="Lucien O."/>
            <person name="Lui A."/>
            <person name="Ma L.J."/>
            <person name="Mabbitt R."/>
            <person name="Macdonald J."/>
            <person name="Maclean C."/>
            <person name="Major J."/>
            <person name="Manning J."/>
            <person name="Marabella R."/>
            <person name="Maru K."/>
            <person name="Matthews C."/>
            <person name="Mauceli E."/>
            <person name="Mccarthy M."/>
            <person name="Mcdonough S."/>
            <person name="Mcghee T."/>
            <person name="Meldrim J."/>
            <person name="Meneus L."/>
            <person name="Mesirov J."/>
            <person name="Mihalev A."/>
            <person name="Mihova T."/>
            <person name="Mikkelsen T."/>
            <person name="Mlenga V."/>
            <person name="Moru K."/>
            <person name="Mozes J."/>
            <person name="Mulrain L."/>
            <person name="Munson G."/>
            <person name="Naylor J."/>
            <person name="Newes C."/>
            <person name="Nguyen C."/>
            <person name="Nguyen N."/>
            <person name="Nguyen T."/>
            <person name="Nicol R."/>
            <person name="Nielsen C."/>
            <person name="Nizzari M."/>
            <person name="Norbu C."/>
            <person name="Norbu N."/>
            <person name="O'donnell P."/>
            <person name="Okoawo O."/>
            <person name="O'leary S."/>
            <person name="Omotosho B."/>
            <person name="O'neill K."/>
            <person name="Osman S."/>
            <person name="Parker S."/>
            <person name="Perrin D."/>
            <person name="Phunkhang P."/>
            <person name="Piqani B."/>
            <person name="Purcell S."/>
            <person name="Rachupka T."/>
            <person name="Ramasamy U."/>
            <person name="Rameau R."/>
            <person name="Ray V."/>
            <person name="Raymond C."/>
            <person name="Retta R."/>
            <person name="Richardson S."/>
            <person name="Rise C."/>
            <person name="Rodriguez J."/>
            <person name="Rogers J."/>
            <person name="Rogov P."/>
            <person name="Rutman M."/>
            <person name="Schupbach R."/>
            <person name="Seaman C."/>
            <person name="Settipalli S."/>
            <person name="Sharpe T."/>
            <person name="Sheridan J."/>
            <person name="Sherpa N."/>
            <person name="Shi J."/>
            <person name="Smirnov S."/>
            <person name="Smith C."/>
            <person name="Sougnez C."/>
            <person name="Spencer B."/>
            <person name="Stalker J."/>
            <person name="Stange-thomann N."/>
            <person name="Stavropoulos S."/>
            <person name="Stetson K."/>
            <person name="Stone C."/>
            <person name="Stone S."/>
            <person name="Stubbs M."/>
            <person name="Talamas J."/>
            <person name="Tchuinga P."/>
            <person name="Tenzing P."/>
            <person name="Tesfaye S."/>
            <person name="Theodore J."/>
            <person name="Thoulutsang Y."/>
            <person name="Topham K."/>
            <person name="Towey S."/>
            <person name="Tsamla T."/>
            <person name="Tsomo N."/>
            <person name="Vallee D."/>
            <person name="Vassiliev H."/>
            <person name="Venkataraman V."/>
            <person name="Vinson J."/>
            <person name="Vo A."/>
            <person name="Wade C."/>
            <person name="Wang S."/>
            <person name="Wangchuk T."/>
            <person name="Wangdi T."/>
            <person name="Whittaker C."/>
            <person name="Wilkinson J."/>
            <person name="Wu Y."/>
            <person name="Wyman D."/>
            <person name="Yadav S."/>
            <person name="Yang S."/>
            <person name="Yang X."/>
            <person name="Yeager S."/>
            <person name="Yee E."/>
            <person name="Young G."/>
            <person name="Zainoun J."/>
            <person name="Zembeck L."/>
            <person name="Zimmer A."/>
            <person name="Zody M."/>
            <person name="Lander E."/>
        </authorList>
    </citation>
    <scope>NUCLEOTIDE SEQUENCE [LARGE SCALE GENOMIC DNA]</scope>
</reference>
<dbReference type="eggNOG" id="KOG1549">
    <property type="taxonomic scope" value="Eukaryota"/>
</dbReference>
<dbReference type="InterPro" id="IPR015422">
    <property type="entry name" value="PyrdxlP-dep_Trfase_small"/>
</dbReference>
<reference evidence="3" key="2">
    <citation type="submission" date="2025-08" db="UniProtKB">
        <authorList>
            <consortium name="Ensembl"/>
        </authorList>
    </citation>
    <scope>IDENTIFICATION</scope>
</reference>
<keyword evidence="4" id="KW-1185">Reference proteome</keyword>
<evidence type="ECO:0000259" key="2">
    <source>
        <dbReference type="Pfam" id="PF00266"/>
    </source>
</evidence>
<protein>
    <recommendedName>
        <fullName evidence="2">Aminotransferase class V domain-containing protein</fullName>
    </recommendedName>
</protein>
<dbReference type="Gene3D" id="3.40.640.10">
    <property type="entry name" value="Type I PLP-dependent aspartate aminotransferase-like (Major domain)"/>
    <property type="match status" value="1"/>
</dbReference>
<dbReference type="Proteomes" id="UP000007875">
    <property type="component" value="Unassembled WGS sequence"/>
</dbReference>
<dbReference type="Pfam" id="PF00266">
    <property type="entry name" value="Aminotran_5"/>
    <property type="match status" value="1"/>
</dbReference>
<evidence type="ECO:0000256" key="1">
    <source>
        <dbReference type="ARBA" id="ARBA00022898"/>
    </source>
</evidence>
<dbReference type="PANTHER" id="PTHR43092:SF2">
    <property type="entry name" value="HERCYNYLCYSTEINE SULFOXIDE LYASE"/>
    <property type="match status" value="1"/>
</dbReference>
<accession>H2YJI2</accession>
<dbReference type="InterPro" id="IPR000192">
    <property type="entry name" value="Aminotrans_V_dom"/>
</dbReference>
<sequence length="381" mass="43083">VWSKRRLPIRFKIKKKHFLLSEDWTFVNHGAFGAVLKEVLECNQAIQRYIELQPLRFLDRELFPLVVHSQKQIAEFVGCKASDIVFVENATTGTNSILNSLSFNEKSVIYCLDTTYGAVKKSMTEICKRTGATVQMENLTYPIASANDIISLVESTLCSRTTLAVFDHIPSNMGFVMPVQKLVEICHKRNVPVLIDGAHAIGTLDLNIPRIGCEYYVTNLHKWFCAAKGCAIMYVCPDLQDSIKALNVSHGSGYGFHAEHTFTGLKDYSPYISAQVALNFWIAIGPEVIRQRNSSLLNQAVQLLLEKWRSHTIAPIDMHASMCCAALPSAFYPSQEATYEMGENIQNILYHKYKIEIPIKCINGKLYCRISVHLYNEIEDY</sequence>
<dbReference type="Gene3D" id="3.90.1150.10">
    <property type="entry name" value="Aspartate Aminotransferase, domain 1"/>
    <property type="match status" value="1"/>
</dbReference>
<dbReference type="InterPro" id="IPR015424">
    <property type="entry name" value="PyrdxlP-dep_Trfase"/>
</dbReference>
<proteinExistence type="predicted"/>
<dbReference type="InterPro" id="IPR015421">
    <property type="entry name" value="PyrdxlP-dep_Trfase_major"/>
</dbReference>
<feature type="domain" description="Aminotransferase class V" evidence="2">
    <location>
        <begin position="68"/>
        <end position="380"/>
    </location>
</feature>
<keyword evidence="1" id="KW-0663">Pyridoxal phosphate</keyword>
<reference evidence="3" key="3">
    <citation type="submission" date="2025-09" db="UniProtKB">
        <authorList>
            <consortium name="Ensembl"/>
        </authorList>
    </citation>
    <scope>IDENTIFICATION</scope>
</reference>
<dbReference type="SUPFAM" id="SSF53383">
    <property type="entry name" value="PLP-dependent transferases"/>
    <property type="match status" value="1"/>
</dbReference>
<dbReference type="HOGENOM" id="CLU_003433_3_1_1"/>
<name>H2YJI2_CIOSA</name>
<dbReference type="OMA" id="DDHRANG"/>
<organism evidence="3 4">
    <name type="scientific">Ciona savignyi</name>
    <name type="common">Pacific transparent sea squirt</name>
    <dbReference type="NCBI Taxonomy" id="51511"/>
    <lineage>
        <taxon>Eukaryota</taxon>
        <taxon>Metazoa</taxon>
        <taxon>Chordata</taxon>
        <taxon>Tunicata</taxon>
        <taxon>Ascidiacea</taxon>
        <taxon>Phlebobranchia</taxon>
        <taxon>Cionidae</taxon>
        <taxon>Ciona</taxon>
    </lineage>
</organism>